<accession>A0AA38H5T8</accession>
<feature type="compositionally biased region" description="Low complexity" evidence="1">
    <location>
        <begin position="746"/>
        <end position="757"/>
    </location>
</feature>
<dbReference type="InterPro" id="IPR011989">
    <property type="entry name" value="ARM-like"/>
</dbReference>
<organism evidence="3 4">
    <name type="scientific">Dioszegia hungarica</name>
    <dbReference type="NCBI Taxonomy" id="4972"/>
    <lineage>
        <taxon>Eukaryota</taxon>
        <taxon>Fungi</taxon>
        <taxon>Dikarya</taxon>
        <taxon>Basidiomycota</taxon>
        <taxon>Agaricomycotina</taxon>
        <taxon>Tremellomycetes</taxon>
        <taxon>Tremellales</taxon>
        <taxon>Bulleribasidiaceae</taxon>
        <taxon>Dioszegia</taxon>
    </lineage>
</organism>
<dbReference type="Gene3D" id="1.10.510.10">
    <property type="entry name" value="Transferase(Phosphotransferase) domain 1"/>
    <property type="match status" value="1"/>
</dbReference>
<dbReference type="PANTHER" id="PTHR12984">
    <property type="entry name" value="SCY1-RELATED S/T PROTEIN KINASE-LIKE"/>
    <property type="match status" value="1"/>
</dbReference>
<dbReference type="PANTHER" id="PTHR12984:SF6">
    <property type="entry name" value="SCY1-LIKE PROTEIN 2"/>
    <property type="match status" value="1"/>
</dbReference>
<feature type="region of interest" description="Disordered" evidence="1">
    <location>
        <begin position="154"/>
        <end position="182"/>
    </location>
</feature>
<keyword evidence="4" id="KW-1185">Reference proteome</keyword>
<evidence type="ECO:0000259" key="2">
    <source>
        <dbReference type="PROSITE" id="PS50011"/>
    </source>
</evidence>
<feature type="compositionally biased region" description="Low complexity" evidence="1">
    <location>
        <begin position="722"/>
        <end position="739"/>
    </location>
</feature>
<name>A0AA38H5T8_9TREE</name>
<feature type="compositionally biased region" description="Low complexity" evidence="1">
    <location>
        <begin position="792"/>
        <end position="814"/>
    </location>
</feature>
<feature type="compositionally biased region" description="Low complexity" evidence="1">
    <location>
        <begin position="769"/>
        <end position="781"/>
    </location>
</feature>
<feature type="compositionally biased region" description="Polar residues" evidence="1">
    <location>
        <begin position="847"/>
        <end position="861"/>
    </location>
</feature>
<protein>
    <submittedName>
        <fullName evidence="3">Kinase-like domain-containing protein</fullName>
    </submittedName>
</protein>
<feature type="compositionally biased region" description="Gly residues" evidence="1">
    <location>
        <begin position="662"/>
        <end position="678"/>
    </location>
</feature>
<dbReference type="PROSITE" id="PS50011">
    <property type="entry name" value="PROTEIN_KINASE_DOM"/>
    <property type="match status" value="1"/>
</dbReference>
<dbReference type="InterPro" id="IPR011009">
    <property type="entry name" value="Kinase-like_dom_sf"/>
</dbReference>
<dbReference type="CDD" id="cd14011">
    <property type="entry name" value="PK_SCY1_like"/>
    <property type="match status" value="1"/>
</dbReference>
<dbReference type="Proteomes" id="UP001164286">
    <property type="component" value="Unassembled WGS sequence"/>
</dbReference>
<comment type="caution">
    <text evidence="3">The sequence shown here is derived from an EMBL/GenBank/DDBJ whole genome shotgun (WGS) entry which is preliminary data.</text>
</comment>
<proteinExistence type="predicted"/>
<evidence type="ECO:0000313" key="4">
    <source>
        <dbReference type="Proteomes" id="UP001164286"/>
    </source>
</evidence>
<dbReference type="GeneID" id="77726242"/>
<dbReference type="SMART" id="SM00220">
    <property type="entry name" value="S_TKc"/>
    <property type="match status" value="1"/>
</dbReference>
<dbReference type="Pfam" id="PF00069">
    <property type="entry name" value="Pkinase"/>
    <property type="match status" value="1"/>
</dbReference>
<dbReference type="GO" id="GO:0004672">
    <property type="term" value="F:protein kinase activity"/>
    <property type="evidence" value="ECO:0007669"/>
    <property type="project" value="InterPro"/>
</dbReference>
<feature type="domain" description="Protein kinase" evidence="2">
    <location>
        <begin position="36"/>
        <end position="362"/>
    </location>
</feature>
<dbReference type="Gene3D" id="1.25.10.10">
    <property type="entry name" value="Leucine-rich Repeat Variant"/>
    <property type="match status" value="1"/>
</dbReference>
<evidence type="ECO:0000256" key="1">
    <source>
        <dbReference type="SAM" id="MobiDB-lite"/>
    </source>
</evidence>
<dbReference type="SUPFAM" id="SSF56112">
    <property type="entry name" value="Protein kinase-like (PK-like)"/>
    <property type="match status" value="1"/>
</dbReference>
<dbReference type="AlphaFoldDB" id="A0AA38H5T8"/>
<dbReference type="RefSeq" id="XP_052944804.1">
    <property type="nucleotide sequence ID" value="XM_053087041.1"/>
</dbReference>
<dbReference type="Gene3D" id="3.30.200.20">
    <property type="entry name" value="Phosphorylase Kinase, domain 1"/>
    <property type="match status" value="1"/>
</dbReference>
<dbReference type="EMBL" id="JAKWFO010000005">
    <property type="protein sequence ID" value="KAI9635027.1"/>
    <property type="molecule type" value="Genomic_DNA"/>
</dbReference>
<reference evidence="3" key="1">
    <citation type="journal article" date="2022" name="G3 (Bethesda)">
        <title>High quality genome of the basidiomycete yeast Dioszegia hungarica PDD-24b-2 isolated from cloud water.</title>
        <authorList>
            <person name="Jarrige D."/>
            <person name="Haridas S."/>
            <person name="Bleykasten-Grosshans C."/>
            <person name="Joly M."/>
            <person name="Nadalig T."/>
            <person name="Sancelme M."/>
            <person name="Vuilleumier S."/>
            <person name="Grigoriev I.V."/>
            <person name="Amato P."/>
            <person name="Bringel F."/>
        </authorList>
    </citation>
    <scope>NUCLEOTIDE SEQUENCE</scope>
    <source>
        <strain evidence="3">PDD-24b-2</strain>
    </source>
</reference>
<evidence type="ECO:0000313" key="3">
    <source>
        <dbReference type="EMBL" id="KAI9635027.1"/>
    </source>
</evidence>
<feature type="region of interest" description="Disordered" evidence="1">
    <location>
        <begin position="649"/>
        <end position="903"/>
    </location>
</feature>
<dbReference type="InterPro" id="IPR051177">
    <property type="entry name" value="CIK-Related_Protein"/>
</dbReference>
<dbReference type="GO" id="GO:0005524">
    <property type="term" value="F:ATP binding"/>
    <property type="evidence" value="ECO:0007669"/>
    <property type="project" value="InterPro"/>
</dbReference>
<gene>
    <name evidence="3" type="ORF">MKK02DRAFT_25448</name>
</gene>
<feature type="compositionally biased region" description="Low complexity" evidence="1">
    <location>
        <begin position="826"/>
        <end position="845"/>
    </location>
</feature>
<sequence>MAAGMFAAATSLTTQIFSKPTSLSAYTLHSANGPSTSSSPAFGASSSSTASKASQGFAVGLWRVVGATHKTTGKDVSVWMFEKRVLDGVKGGSGRNAAEAKEWVVERMKKEATSLSRLRHPDLLHMVEPLEESRTDLTFVTELVTSSLQTLLNEASGANNSRSRHRPPEENGNGTRRNEVDLDEVEVQKGVLQVSRALAFLHGPGKSVHLNLSPEAVLINAKGDWKLSGLSLLTPLQQPDGSATRYTFPEVDPRVPPEVQWKYDYLAPEYALDSQLSTANDLYSLGCVLYAVHMGGRPPFPNGASLQSLRDHAEGSLIRKDWMRGSKWERCSGEVKDLLPRLLTRHASSRLSLASLPSHPFFSSLAISTLNFLDPTTFASKPREEKATFLRGLVRVLPTFSDRLRRGKVLPSLLEEMKDSYLLPFLLPNVFEISRSLTKEEFTLVLPKLQPLFALKDPPQNMLTLLENLTLFEEKTLPPIFRENVMPLVYNSLECEHLPVQEKVLQLVPHLCEILDYGTVHNVLLVKVAILFTRTRILSIKVLTLQTFQKMVSTLDKATLTTKLVPLLAKIKTREPAVMMATLGVHEAMGAKVDREAIATLVLPQLWAMSMGPLLNQQQFGHFMKVIKDLGGRVEREHGEHLRDVRRLESTSQAGAADMNGLGEGWEGSANGAGGSGGEMDFETLVKGGSGAMAKPMSTGNGDMWDEWGSGGEDNLSQAFNSTMTASSSASSFPTLSTPVSPQPPAQLLRPAAPQAPTANRLKARPVPSSNFNSAAFASSSQPMTPDAPRNQSSSSSFAPLQPSSSRGAPSAGPNYSVSLSPQPPAMSSYAPTAAPAPQPSFAQPMRPQQASSNSVMQPQSAAAPRPPPGWTPGLMQPTKAPTAAWNGKAALQGSWDDFDPLK</sequence>
<dbReference type="SUPFAM" id="SSF48371">
    <property type="entry name" value="ARM repeat"/>
    <property type="match status" value="1"/>
</dbReference>
<keyword evidence="3" id="KW-0418">Kinase</keyword>
<dbReference type="InterPro" id="IPR000719">
    <property type="entry name" value="Prot_kinase_dom"/>
</dbReference>
<dbReference type="InterPro" id="IPR016024">
    <property type="entry name" value="ARM-type_fold"/>
</dbReference>
<keyword evidence="3" id="KW-0808">Transferase</keyword>